<sequence>MEIDYSRNYSVIGMHWLQGIGLLETLTFVSCYDDYIFRYYQ</sequence>
<accession>A0A0F9MEY5</accession>
<dbReference type="EMBL" id="LAZR01004747">
    <property type="protein sequence ID" value="KKN05930.1"/>
    <property type="molecule type" value="Genomic_DNA"/>
</dbReference>
<dbReference type="AlphaFoldDB" id="A0A0F9MEY5"/>
<comment type="caution">
    <text evidence="1">The sequence shown here is derived from an EMBL/GenBank/DDBJ whole genome shotgun (WGS) entry which is preliminary data.</text>
</comment>
<name>A0A0F9MEY5_9ZZZZ</name>
<gene>
    <name evidence="1" type="ORF">LCGC14_1082590</name>
</gene>
<evidence type="ECO:0000313" key="1">
    <source>
        <dbReference type="EMBL" id="KKN05930.1"/>
    </source>
</evidence>
<protein>
    <submittedName>
        <fullName evidence="1">Uncharacterized protein</fullName>
    </submittedName>
</protein>
<reference evidence="1" key="1">
    <citation type="journal article" date="2015" name="Nature">
        <title>Complex archaea that bridge the gap between prokaryotes and eukaryotes.</title>
        <authorList>
            <person name="Spang A."/>
            <person name="Saw J.H."/>
            <person name="Jorgensen S.L."/>
            <person name="Zaremba-Niedzwiedzka K."/>
            <person name="Martijn J."/>
            <person name="Lind A.E."/>
            <person name="van Eijk R."/>
            <person name="Schleper C."/>
            <person name="Guy L."/>
            <person name="Ettema T.J."/>
        </authorList>
    </citation>
    <scope>NUCLEOTIDE SEQUENCE</scope>
</reference>
<proteinExistence type="predicted"/>
<organism evidence="1">
    <name type="scientific">marine sediment metagenome</name>
    <dbReference type="NCBI Taxonomy" id="412755"/>
    <lineage>
        <taxon>unclassified sequences</taxon>
        <taxon>metagenomes</taxon>
        <taxon>ecological metagenomes</taxon>
    </lineage>
</organism>